<dbReference type="OrthoDB" id="10254877at2759"/>
<dbReference type="PANTHER" id="PTHR48083:SF17">
    <property type="entry name" value="ACYL-COA DEHYDROGENASE (AFU_ORTHOLOGUE AFUA_2G16630)-RELATED"/>
    <property type="match status" value="1"/>
</dbReference>
<organism evidence="10 11">
    <name type="scientific">Lachnellula arida</name>
    <dbReference type="NCBI Taxonomy" id="1316785"/>
    <lineage>
        <taxon>Eukaryota</taxon>
        <taxon>Fungi</taxon>
        <taxon>Dikarya</taxon>
        <taxon>Ascomycota</taxon>
        <taxon>Pezizomycotina</taxon>
        <taxon>Leotiomycetes</taxon>
        <taxon>Helotiales</taxon>
        <taxon>Lachnaceae</taxon>
        <taxon>Lachnellula</taxon>
    </lineage>
</organism>
<feature type="domain" description="Acyl-CoA dehydrogenase/oxidase N-terminal" evidence="9">
    <location>
        <begin position="82"/>
        <end position="150"/>
    </location>
</feature>
<dbReference type="InterPro" id="IPR037069">
    <property type="entry name" value="AcylCoA_DH/ox_N_sf"/>
</dbReference>
<dbReference type="AlphaFoldDB" id="A0A8T9BE91"/>
<dbReference type="Pfam" id="PF02771">
    <property type="entry name" value="Acyl-CoA_dh_N"/>
    <property type="match status" value="2"/>
</dbReference>
<dbReference type="InterPro" id="IPR036250">
    <property type="entry name" value="AcylCo_DH-like_C"/>
</dbReference>
<dbReference type="InterPro" id="IPR013786">
    <property type="entry name" value="AcylCoA_DH/ox_N"/>
</dbReference>
<dbReference type="EMBL" id="QGMF01000200">
    <property type="protein sequence ID" value="TVY18035.1"/>
    <property type="molecule type" value="Genomic_DNA"/>
</dbReference>
<evidence type="ECO:0000259" key="9">
    <source>
        <dbReference type="Pfam" id="PF02771"/>
    </source>
</evidence>
<dbReference type="Gene3D" id="2.40.110.10">
    <property type="entry name" value="Butyryl-CoA Dehydrogenase, subunit A, domain 2"/>
    <property type="match status" value="1"/>
</dbReference>
<name>A0A8T9BE91_9HELO</name>
<dbReference type="SUPFAM" id="SSF51735">
    <property type="entry name" value="NAD(P)-binding Rossmann-fold domains"/>
    <property type="match status" value="1"/>
</dbReference>
<dbReference type="SUPFAM" id="SSF56645">
    <property type="entry name" value="Acyl-CoA dehydrogenase NM domain-like"/>
    <property type="match status" value="1"/>
</dbReference>
<keyword evidence="4" id="KW-0274">FAD</keyword>
<protein>
    <submittedName>
        <fullName evidence="10">Acyl-CoA dehydrogenase</fullName>
    </submittedName>
</protein>
<dbReference type="InterPro" id="IPR006091">
    <property type="entry name" value="Acyl-CoA_Oxase/DH_mid-dom"/>
</dbReference>
<dbReference type="InterPro" id="IPR036291">
    <property type="entry name" value="NAD(P)-bd_dom_sf"/>
</dbReference>
<feature type="domain" description="Acyl-CoA dehydrogenase/oxidase N-terminal" evidence="9">
    <location>
        <begin position="26"/>
        <end position="74"/>
    </location>
</feature>
<reference evidence="10 11" key="1">
    <citation type="submission" date="2018-05" db="EMBL/GenBank/DDBJ databases">
        <title>Whole genome sequencing for identification of molecular markers to develop diagnostic detection tools for the regulated plant pathogen Lachnellula willkommii.</title>
        <authorList>
            <person name="Giroux E."/>
            <person name="Bilodeau G."/>
        </authorList>
    </citation>
    <scope>NUCLEOTIDE SEQUENCE [LARGE SCALE GENOMIC DNA]</scope>
    <source>
        <strain evidence="10 11">CBS 203.66</strain>
    </source>
</reference>
<dbReference type="InterPro" id="IPR001509">
    <property type="entry name" value="Epimerase_deHydtase"/>
</dbReference>
<dbReference type="SUPFAM" id="SSF47203">
    <property type="entry name" value="Acyl-CoA dehydrogenase C-terminal domain-like"/>
    <property type="match status" value="1"/>
</dbReference>
<dbReference type="PANTHER" id="PTHR48083">
    <property type="entry name" value="MEDIUM-CHAIN SPECIFIC ACYL-COA DEHYDROGENASE, MITOCHONDRIAL-RELATED"/>
    <property type="match status" value="1"/>
</dbReference>
<dbReference type="GO" id="GO:0050660">
    <property type="term" value="F:flavin adenine dinucleotide binding"/>
    <property type="evidence" value="ECO:0007669"/>
    <property type="project" value="InterPro"/>
</dbReference>
<dbReference type="GO" id="GO:0005737">
    <property type="term" value="C:cytoplasm"/>
    <property type="evidence" value="ECO:0007669"/>
    <property type="project" value="TreeGrafter"/>
</dbReference>
<gene>
    <name evidence="10" type="primary">apdG_3</name>
    <name evidence="10" type="ORF">LARI1_G001629</name>
</gene>
<dbReference type="InterPro" id="IPR046373">
    <property type="entry name" value="Acyl-CoA_Oxase/DH_mid-dom_sf"/>
</dbReference>
<dbReference type="Gene3D" id="3.40.50.720">
    <property type="entry name" value="NAD(P)-binding Rossmann-like Domain"/>
    <property type="match status" value="1"/>
</dbReference>
<evidence type="ECO:0000259" key="8">
    <source>
        <dbReference type="Pfam" id="PF02770"/>
    </source>
</evidence>
<keyword evidence="5" id="KW-0560">Oxidoreductase</keyword>
<evidence type="ECO:0000256" key="2">
    <source>
        <dbReference type="ARBA" id="ARBA00009347"/>
    </source>
</evidence>
<dbReference type="GO" id="GO:0003995">
    <property type="term" value="F:acyl-CoA dehydrogenase activity"/>
    <property type="evidence" value="ECO:0007669"/>
    <property type="project" value="TreeGrafter"/>
</dbReference>
<feature type="domain" description="Acyl-CoA dehydrogenase/oxidase C-terminal" evidence="6">
    <location>
        <begin position="262"/>
        <end position="415"/>
    </location>
</feature>
<comment type="similarity">
    <text evidence="2">Belongs to the acyl-CoA dehydrogenase family.</text>
</comment>
<dbReference type="Gene3D" id="1.20.140.10">
    <property type="entry name" value="Butyryl-CoA Dehydrogenase, subunit A, domain 3"/>
    <property type="match status" value="1"/>
</dbReference>
<accession>A0A8T9BE91</accession>
<feature type="domain" description="NAD-dependent epimerase/dehydratase" evidence="7">
    <location>
        <begin position="417"/>
        <end position="667"/>
    </location>
</feature>
<evidence type="ECO:0000259" key="6">
    <source>
        <dbReference type="Pfam" id="PF00441"/>
    </source>
</evidence>
<evidence type="ECO:0000256" key="4">
    <source>
        <dbReference type="ARBA" id="ARBA00022827"/>
    </source>
</evidence>
<evidence type="ECO:0000259" key="7">
    <source>
        <dbReference type="Pfam" id="PF01370"/>
    </source>
</evidence>
<keyword evidence="3" id="KW-0285">Flavoprotein</keyword>
<comment type="caution">
    <text evidence="10">The sequence shown here is derived from an EMBL/GenBank/DDBJ whole genome shotgun (WGS) entry which is preliminary data.</text>
</comment>
<dbReference type="InterPro" id="IPR009100">
    <property type="entry name" value="AcylCoA_DH/oxidase_NM_dom_sf"/>
</dbReference>
<dbReference type="GO" id="GO:0033539">
    <property type="term" value="P:fatty acid beta-oxidation using acyl-CoA dehydrogenase"/>
    <property type="evidence" value="ECO:0007669"/>
    <property type="project" value="TreeGrafter"/>
</dbReference>
<evidence type="ECO:0000256" key="5">
    <source>
        <dbReference type="ARBA" id="ARBA00023002"/>
    </source>
</evidence>
<evidence type="ECO:0000313" key="10">
    <source>
        <dbReference type="EMBL" id="TVY18035.1"/>
    </source>
</evidence>
<evidence type="ECO:0000256" key="3">
    <source>
        <dbReference type="ARBA" id="ARBA00022630"/>
    </source>
</evidence>
<dbReference type="Proteomes" id="UP000469559">
    <property type="component" value="Unassembled WGS sequence"/>
</dbReference>
<dbReference type="InterPro" id="IPR009075">
    <property type="entry name" value="AcylCo_DH/oxidase_C"/>
</dbReference>
<keyword evidence="11" id="KW-1185">Reference proteome</keyword>
<dbReference type="InterPro" id="IPR050741">
    <property type="entry name" value="Acyl-CoA_dehydrogenase"/>
</dbReference>
<comment type="cofactor">
    <cofactor evidence="1">
        <name>FAD</name>
        <dbReference type="ChEBI" id="CHEBI:57692"/>
    </cofactor>
</comment>
<evidence type="ECO:0000256" key="1">
    <source>
        <dbReference type="ARBA" id="ARBA00001974"/>
    </source>
</evidence>
<dbReference type="Pfam" id="PF02770">
    <property type="entry name" value="Acyl-CoA_dh_M"/>
    <property type="match status" value="1"/>
</dbReference>
<dbReference type="Pfam" id="PF01370">
    <property type="entry name" value="Epimerase"/>
    <property type="match status" value="1"/>
</dbReference>
<sequence length="750" mass="82956">MAEITSPIPFADPSWHQDKTNPYYKDSHRTLQKFIRNYVDTQIAPNVAQWEKQGFVPEENFKKHASLGFLAAAVFPLPIDQLAGIKLPAGINASEWDEFHDCILIDEMARCGYLGTVWGINGGATVGGAPLSVYANQSQKQKYLAPLLRGAQRHCLMITEPDIGSDVGGMTTTADKSKDGKHYVLNGQKKWVTQGQWATHALCAARTGGPGPKGVSVFIVDLSTKGITRTKMENSGVSSSGSTFVDLDEVLVPVENLLGVENKGFEIIMSTFTHERLWVGITALRLCRVALEDSYKHALKRETFGKPLFENQVIRQKFSKMAGLIEPTQFFMESLVHRSVKTSPLEFSPLAALLKVQAAHNLEKISRETQQVFGGLGYSRTGAGARVEQISRDVRVLVVSGGSEEILQDMIAKSLKNGFIGNHVLAELLSAGFSVRAVVRSQVKAHKLLQTHLNAGRKLDFCIVADITAHNAFTRAFESQEPFDTVIHTASPFLYRDVTSNEDLLDPAVKGTMSILYGARDHPTVKRVIILSSIAAIMDYSEAAPKNCRMWTAKDWNPVTRDEASRAADYSTVYRASKTFSEKCAWEFMEEQKPHFDLVSLNPPMVYGPLLHSISDISQLNESNLRIWNLFLNASKDSKMPPNGVYWYIDVRDLALAHLRAVTKPEIKNRRVIIAAGSVTSQEIADILRSAIPALAESTPIGKPGEDDFPTDGYSVDTDTATDILGLEFRGKEETFLQLARQLLEIAKRT</sequence>
<evidence type="ECO:0000313" key="11">
    <source>
        <dbReference type="Proteomes" id="UP000469559"/>
    </source>
</evidence>
<dbReference type="Pfam" id="PF00441">
    <property type="entry name" value="Acyl-CoA_dh_1"/>
    <property type="match status" value="1"/>
</dbReference>
<dbReference type="Gene3D" id="1.10.540.10">
    <property type="entry name" value="Acyl-CoA dehydrogenase/oxidase, N-terminal domain"/>
    <property type="match status" value="1"/>
</dbReference>
<proteinExistence type="inferred from homology"/>
<feature type="domain" description="Acyl-CoA oxidase/dehydrogenase middle" evidence="8">
    <location>
        <begin position="155"/>
        <end position="248"/>
    </location>
</feature>